<comment type="subcellular location">
    <subcellularLocation>
        <location evidence="1">Cell membrane</location>
        <topology evidence="1">Multi-pass membrane protein</topology>
    </subcellularLocation>
</comment>
<keyword evidence="6" id="KW-0915">Sodium</keyword>
<keyword evidence="2" id="KW-0813">Transport</keyword>
<dbReference type="InterPro" id="IPR006153">
    <property type="entry name" value="Cation/H_exchanger_TM"/>
</dbReference>
<dbReference type="PROSITE" id="PS50042">
    <property type="entry name" value="CNMP_BINDING_3"/>
    <property type="match status" value="1"/>
</dbReference>
<dbReference type="InterPro" id="IPR014710">
    <property type="entry name" value="RmlC-like_jellyroll"/>
</dbReference>
<evidence type="ECO:0000259" key="12">
    <source>
        <dbReference type="PROSITE" id="PS50042"/>
    </source>
</evidence>
<evidence type="ECO:0000256" key="10">
    <source>
        <dbReference type="SAM" id="MobiDB-lite"/>
    </source>
</evidence>
<feature type="transmembrane region" description="Helical" evidence="11">
    <location>
        <begin position="317"/>
        <end position="338"/>
    </location>
</feature>
<evidence type="ECO:0000313" key="13">
    <source>
        <dbReference type="EMBL" id="OZI67726.1"/>
    </source>
</evidence>
<dbReference type="Pfam" id="PF00027">
    <property type="entry name" value="cNMP_binding"/>
    <property type="match status" value="1"/>
</dbReference>
<feature type="transmembrane region" description="Helical" evidence="11">
    <location>
        <begin position="389"/>
        <end position="409"/>
    </location>
</feature>
<dbReference type="RefSeq" id="WP_094819483.1">
    <property type="nucleotide sequence ID" value="NZ_NEVO01000001.1"/>
</dbReference>
<keyword evidence="9" id="KW-0739">Sodium transport</keyword>
<comment type="caution">
    <text evidence="13">The sequence shown here is derived from an EMBL/GenBank/DDBJ whole genome shotgun (WGS) entry which is preliminary data.</text>
</comment>
<feature type="compositionally biased region" description="Low complexity" evidence="10">
    <location>
        <begin position="845"/>
        <end position="885"/>
    </location>
</feature>
<gene>
    <name evidence="13" type="ORF">CAL20_01405</name>
</gene>
<dbReference type="CDD" id="cd00038">
    <property type="entry name" value="CAP_ED"/>
    <property type="match status" value="1"/>
</dbReference>
<dbReference type="AlphaFoldDB" id="A0A261V0Q0"/>
<evidence type="ECO:0000256" key="4">
    <source>
        <dbReference type="ARBA" id="ARBA00022692"/>
    </source>
</evidence>
<feature type="transmembrane region" description="Helical" evidence="11">
    <location>
        <begin position="237"/>
        <end position="266"/>
    </location>
</feature>
<dbReference type="Proteomes" id="UP000216885">
    <property type="component" value="Unassembled WGS sequence"/>
</dbReference>
<dbReference type="PANTHER" id="PTHR10110:SF86">
    <property type="entry name" value="SODIUM_HYDROGEN EXCHANGER 7"/>
    <property type="match status" value="1"/>
</dbReference>
<dbReference type="EMBL" id="NEVQ01000001">
    <property type="protein sequence ID" value="OZI67726.1"/>
    <property type="molecule type" value="Genomic_DNA"/>
</dbReference>
<evidence type="ECO:0000256" key="1">
    <source>
        <dbReference type="ARBA" id="ARBA00004651"/>
    </source>
</evidence>
<feature type="transmembrane region" description="Helical" evidence="11">
    <location>
        <begin position="286"/>
        <end position="305"/>
    </location>
</feature>
<evidence type="ECO:0000256" key="3">
    <source>
        <dbReference type="ARBA" id="ARBA00022475"/>
    </source>
</evidence>
<dbReference type="PANTHER" id="PTHR10110">
    <property type="entry name" value="SODIUM/HYDROGEN EXCHANGER"/>
    <property type="match status" value="1"/>
</dbReference>
<feature type="domain" description="Cyclic nucleotide-binding" evidence="12">
    <location>
        <begin position="703"/>
        <end position="810"/>
    </location>
</feature>
<evidence type="ECO:0000256" key="9">
    <source>
        <dbReference type="ARBA" id="ARBA00023201"/>
    </source>
</evidence>
<dbReference type="Gene3D" id="6.10.140.1330">
    <property type="match status" value="1"/>
</dbReference>
<dbReference type="Pfam" id="PF00999">
    <property type="entry name" value="Na_H_Exchanger"/>
    <property type="match status" value="1"/>
</dbReference>
<feature type="compositionally biased region" description="Polar residues" evidence="10">
    <location>
        <begin position="830"/>
        <end position="842"/>
    </location>
</feature>
<feature type="transmembrane region" description="Helical" evidence="11">
    <location>
        <begin position="101"/>
        <end position="120"/>
    </location>
</feature>
<dbReference type="GO" id="GO:0015385">
    <property type="term" value="F:sodium:proton antiporter activity"/>
    <property type="evidence" value="ECO:0007669"/>
    <property type="project" value="InterPro"/>
</dbReference>
<protein>
    <submittedName>
        <fullName evidence="13">Sodium:proton exchanger</fullName>
    </submittedName>
</protein>
<dbReference type="GO" id="GO:0051453">
    <property type="term" value="P:regulation of intracellular pH"/>
    <property type="evidence" value="ECO:0007669"/>
    <property type="project" value="TreeGrafter"/>
</dbReference>
<sequence length="902" mass="97903">MDIGFIVFGLSGLLTLVCFMPPLAGRVKLPYSVLLAIVGCLLGIGLHLHGWAPPVLGDLFDTIERFEISSETFLMVFLPVLLFETALAMNVRRLMDDIGPILMMAIVAVVVCTVVVGFAVNAVSSYGLVACLLLGAIVATTDPVAVVGIFREVGAPKRLTTLVEGESLFNDAASIALYSVLLAVLGGTGTLSVSGIFTDFVVHFIGGGLAGYVMGRGACFLFAWLRGFPTAEITLTLTLAYLSFFISEHYLGVSGVVATVIAGLVVGSTGRTRMSPVTFEHLASSWEQFGFWANSLIFIFAAMLVPKLMAATDLQELLLVVVVFVVTLLARGIVVFGLLPLLGLTPLGTKVSTPYKLVMMWGGLRGAVSLALALAVTEQAAVPEDARHFIAVVTTGFVLSTLFVNGMTLRPLIRMLGLNQLSMVERTIRNQALVVALEDLQDKADDIAKTDHISPEARDRIHAVFDASLASVHDGQVSQMTDEQRVAVGLVILAQREQEMFFDILKAQIVDWRMAESLLARSERLEDAIRSGGLEGFERGIVADVRYSRAFRLALRTHYTFGFQSWLAYELGKRFASLLTKQSVAQRLIVFSREQIAPLLGETAAQQIVAVHQRRLDLIAHALQALNLQYPSYALWLQESYLGRTARELERIRYHDMLEQFLISGEVYADLMNQLKSRWRHIDKHPPLDMELGAAELITRVPLFEGLSADSLRAISRLLKPRLALPDQPVLTRGRHGLEMCFVASGAVSVQLPDGTAIELGSGEFFGELALLGEQQIMPDVYSLGYSKLLMLSLRDFEALLARDVNLRERVQVVAKQRLRAIEVWRQFSQTGTTSPSATPVPQVTAPLPETPSAAPTEAASPNPATAAVSEGSAPSKPAPAAASEAETRARPPSPPSAAQES</sequence>
<keyword evidence="4 11" id="KW-0812">Transmembrane</keyword>
<feature type="region of interest" description="Disordered" evidence="10">
    <location>
        <begin position="830"/>
        <end position="902"/>
    </location>
</feature>
<evidence type="ECO:0000256" key="6">
    <source>
        <dbReference type="ARBA" id="ARBA00023053"/>
    </source>
</evidence>
<evidence type="ECO:0000256" key="7">
    <source>
        <dbReference type="ARBA" id="ARBA00023065"/>
    </source>
</evidence>
<dbReference type="GO" id="GO:0015386">
    <property type="term" value="F:potassium:proton antiporter activity"/>
    <property type="evidence" value="ECO:0007669"/>
    <property type="project" value="TreeGrafter"/>
</dbReference>
<feature type="transmembrane region" description="Helical" evidence="11">
    <location>
        <begin position="6"/>
        <end position="24"/>
    </location>
</feature>
<evidence type="ECO:0000256" key="2">
    <source>
        <dbReference type="ARBA" id="ARBA00022448"/>
    </source>
</evidence>
<dbReference type="SUPFAM" id="SSF51206">
    <property type="entry name" value="cAMP-binding domain-like"/>
    <property type="match status" value="1"/>
</dbReference>
<proteinExistence type="predicted"/>
<organism evidence="13 14">
    <name type="scientific">Bordetella genomosp. 4</name>
    <dbReference type="NCBI Taxonomy" id="463044"/>
    <lineage>
        <taxon>Bacteria</taxon>
        <taxon>Pseudomonadati</taxon>
        <taxon>Pseudomonadota</taxon>
        <taxon>Betaproteobacteria</taxon>
        <taxon>Burkholderiales</taxon>
        <taxon>Alcaligenaceae</taxon>
        <taxon>Bordetella</taxon>
    </lineage>
</organism>
<dbReference type="InterPro" id="IPR018422">
    <property type="entry name" value="Cation/H_exchanger_CPA1"/>
</dbReference>
<keyword evidence="5 11" id="KW-1133">Transmembrane helix</keyword>
<feature type="transmembrane region" description="Helical" evidence="11">
    <location>
        <begin position="203"/>
        <end position="225"/>
    </location>
</feature>
<keyword evidence="7" id="KW-0406">Ion transport</keyword>
<feature type="transmembrane region" description="Helical" evidence="11">
    <location>
        <begin position="31"/>
        <end position="52"/>
    </location>
</feature>
<accession>A0A261V0Q0</accession>
<feature type="transmembrane region" description="Helical" evidence="11">
    <location>
        <begin position="72"/>
        <end position="89"/>
    </location>
</feature>
<evidence type="ECO:0000256" key="11">
    <source>
        <dbReference type="SAM" id="Phobius"/>
    </source>
</evidence>
<dbReference type="GO" id="GO:0005886">
    <property type="term" value="C:plasma membrane"/>
    <property type="evidence" value="ECO:0007669"/>
    <property type="project" value="UniProtKB-SubCell"/>
</dbReference>
<dbReference type="InterPro" id="IPR018490">
    <property type="entry name" value="cNMP-bd_dom_sf"/>
</dbReference>
<evidence type="ECO:0000313" key="14">
    <source>
        <dbReference type="Proteomes" id="UP000216885"/>
    </source>
</evidence>
<dbReference type="Gene3D" id="2.60.120.10">
    <property type="entry name" value="Jelly Rolls"/>
    <property type="match status" value="1"/>
</dbReference>
<name>A0A261V0Q0_9BORD</name>
<feature type="transmembrane region" description="Helical" evidence="11">
    <location>
        <begin position="175"/>
        <end position="197"/>
    </location>
</feature>
<dbReference type="OrthoDB" id="9809206at2"/>
<keyword evidence="14" id="KW-1185">Reference proteome</keyword>
<dbReference type="InterPro" id="IPR000595">
    <property type="entry name" value="cNMP-bd_dom"/>
</dbReference>
<dbReference type="GO" id="GO:0098719">
    <property type="term" value="P:sodium ion import across plasma membrane"/>
    <property type="evidence" value="ECO:0007669"/>
    <property type="project" value="TreeGrafter"/>
</dbReference>
<dbReference type="SMART" id="SM00100">
    <property type="entry name" value="cNMP"/>
    <property type="match status" value="1"/>
</dbReference>
<evidence type="ECO:0000256" key="5">
    <source>
        <dbReference type="ARBA" id="ARBA00022989"/>
    </source>
</evidence>
<feature type="transmembrane region" description="Helical" evidence="11">
    <location>
        <begin position="358"/>
        <end position="377"/>
    </location>
</feature>
<keyword evidence="8 11" id="KW-0472">Membrane</keyword>
<keyword evidence="3" id="KW-1003">Cell membrane</keyword>
<evidence type="ECO:0000256" key="8">
    <source>
        <dbReference type="ARBA" id="ARBA00023136"/>
    </source>
</evidence>
<feature type="transmembrane region" description="Helical" evidence="11">
    <location>
        <begin position="126"/>
        <end position="150"/>
    </location>
</feature>
<reference evidence="13 14" key="1">
    <citation type="submission" date="2017-05" db="EMBL/GenBank/DDBJ databases">
        <title>Complete and WGS of Bordetella genogroups.</title>
        <authorList>
            <person name="Spilker T."/>
            <person name="LiPuma J."/>
        </authorList>
    </citation>
    <scope>NUCLEOTIDE SEQUENCE [LARGE SCALE GENOMIC DNA]</scope>
    <source>
        <strain evidence="13 14">AU9919</strain>
    </source>
</reference>